<dbReference type="CDD" id="cd00267">
    <property type="entry name" value="ABC_ATPase"/>
    <property type="match status" value="1"/>
</dbReference>
<dbReference type="InterPro" id="IPR003959">
    <property type="entry name" value="ATPase_AAA_core"/>
</dbReference>
<name>A0ABX5JEP4_9BACT</name>
<dbReference type="EMBL" id="MUXF01000019">
    <property type="protein sequence ID" value="PUE64684.1"/>
    <property type="molecule type" value="Genomic_DNA"/>
</dbReference>
<protein>
    <recommendedName>
        <fullName evidence="1">ATPase AAA-type core domain-containing protein</fullName>
    </recommendedName>
</protein>
<dbReference type="PANTHER" id="PTHR32182">
    <property type="entry name" value="DNA REPLICATION AND REPAIR PROTEIN RECF"/>
    <property type="match status" value="1"/>
</dbReference>
<dbReference type="PANTHER" id="PTHR32182:SF22">
    <property type="entry name" value="ATP-DEPENDENT ENDONUCLEASE, OLD FAMILY-RELATED"/>
    <property type="match status" value="1"/>
</dbReference>
<evidence type="ECO:0000313" key="2">
    <source>
        <dbReference type="EMBL" id="PUE64684.1"/>
    </source>
</evidence>
<reference evidence="2 3" key="1">
    <citation type="submission" date="2017-02" db="EMBL/GenBank/DDBJ databases">
        <title>Arcobacter lacus sp. nov., a new species isolated from reclaimed water.</title>
        <authorList>
            <person name="Figueras M.J."/>
            <person name="Perez-Cataluna A."/>
            <person name="Salas-Masso N."/>
        </authorList>
    </citation>
    <scope>NUCLEOTIDE SEQUENCE [LARGE SCALE GENOMIC DNA]</scope>
    <source>
        <strain evidence="2 3">RW43-9</strain>
    </source>
</reference>
<comment type="caution">
    <text evidence="2">The sequence shown here is derived from an EMBL/GenBank/DDBJ whole genome shotgun (WGS) entry which is preliminary data.</text>
</comment>
<dbReference type="Pfam" id="PF13304">
    <property type="entry name" value="AAA_21"/>
    <property type="match status" value="1"/>
</dbReference>
<dbReference type="Proteomes" id="UP000251311">
    <property type="component" value="Unassembled WGS sequence"/>
</dbReference>
<gene>
    <name evidence="2" type="ORF">B0175_09725</name>
</gene>
<dbReference type="RefSeq" id="WP_146175191.1">
    <property type="nucleotide sequence ID" value="NZ_MUXF01000019.1"/>
</dbReference>
<sequence length="696" mass="82297">MELVYLWVEEYKNIKNQGFNFSPRFECKYDGENLTITEDKDYVSIFPKNINITAIVGENGSGKSSLLNYINSLDRINPRGIIIYQKDTQYFCFYEKEKPTLLKPTNLDIHLISSFDYSSNNHKYYLNYISLPISSSKDNQSKHIDNLDFIYLDGKVVPFSLGVYNTNYTYNLHNNIFFVPRYISSVLNNDYILNNISSFLRFNHLRLILKPSSISSLKAYNKELGMPKNISKNDFFDNTANIRNKIIDTLSYIEKLHQTQFTSNQKTDFGCFDLSLLIAFIEFYLVNTTNSGNDLQLYDTMNNKIFQLLENQKNEIEKGINEVKPDNVNRFFINKWNESKGYISAFFEKLKKINELQTYLENSNFSIDEILETLKFYYLNWINESNFHKNQYIDIPINSELKENIKKIVIFQKIFTDKNMIMNHKNGYLQVFDLDLYDSNTDIQYNEISDGEKQLIKYSIDFISIFNYYETRKNLNISISCIGDEIDNHLHPKWKQEIIYNFINMIKTYKKYTGEIIPLHIILTTHSPFILSDLPKENIIFLDKVNKRREEKYSKLDLKDLKNGNCINVSNNIEIKTFGANIHTLLSDGFFMSDGLMGEFAKNKIEEIKEFYEKVKKSKNPKEEYKKEFEDKIKKFNHIQSIIGEPFLQTIIKNYLDELEQIFDNETYKKNKMKEFLDQFEAEELQKYLDEKNAKA</sequence>
<proteinExistence type="predicted"/>
<organism evidence="2 3">
    <name type="scientific">Arcobacter lacus</name>
    <dbReference type="NCBI Taxonomy" id="1912876"/>
    <lineage>
        <taxon>Bacteria</taxon>
        <taxon>Pseudomonadati</taxon>
        <taxon>Campylobacterota</taxon>
        <taxon>Epsilonproteobacteria</taxon>
        <taxon>Campylobacterales</taxon>
        <taxon>Arcobacteraceae</taxon>
        <taxon>Arcobacter</taxon>
    </lineage>
</organism>
<evidence type="ECO:0000313" key="3">
    <source>
        <dbReference type="Proteomes" id="UP000251311"/>
    </source>
</evidence>
<dbReference type="InterPro" id="IPR027417">
    <property type="entry name" value="P-loop_NTPase"/>
</dbReference>
<keyword evidence="3" id="KW-1185">Reference proteome</keyword>
<evidence type="ECO:0000259" key="1">
    <source>
        <dbReference type="Pfam" id="PF13304"/>
    </source>
</evidence>
<accession>A0ABX5JEP4</accession>
<dbReference type="SUPFAM" id="SSF52540">
    <property type="entry name" value="P-loop containing nucleoside triphosphate hydrolases"/>
    <property type="match status" value="1"/>
</dbReference>
<dbReference type="Gene3D" id="3.40.50.300">
    <property type="entry name" value="P-loop containing nucleotide triphosphate hydrolases"/>
    <property type="match status" value="2"/>
</dbReference>
<feature type="domain" description="ATPase AAA-type core" evidence="1">
    <location>
        <begin position="413"/>
        <end position="532"/>
    </location>
</feature>